<name>A0A7W0CBC1_9BACT</name>
<dbReference type="InterPro" id="IPR016776">
    <property type="entry name" value="ApeP-like_dehydratase"/>
</dbReference>
<evidence type="ECO:0000313" key="1">
    <source>
        <dbReference type="EMBL" id="MBA2882600.1"/>
    </source>
</evidence>
<dbReference type="Gene3D" id="3.10.129.10">
    <property type="entry name" value="Hotdog Thioesterase"/>
    <property type="match status" value="1"/>
</dbReference>
<proteinExistence type="predicted"/>
<accession>A0A7W0CBC1</accession>
<organism evidence="1 2">
    <name type="scientific">Desulfosalsimonas propionicica</name>
    <dbReference type="NCBI Taxonomy" id="332175"/>
    <lineage>
        <taxon>Bacteria</taxon>
        <taxon>Pseudomonadati</taxon>
        <taxon>Thermodesulfobacteriota</taxon>
        <taxon>Desulfobacteria</taxon>
        <taxon>Desulfobacterales</taxon>
        <taxon>Desulfosalsimonadaceae</taxon>
        <taxon>Desulfosalsimonas</taxon>
    </lineage>
</organism>
<dbReference type="Pfam" id="PF22817">
    <property type="entry name" value="ApeP-like"/>
    <property type="match status" value="1"/>
</dbReference>
<dbReference type="InterPro" id="IPR029069">
    <property type="entry name" value="HotDog_dom_sf"/>
</dbReference>
<evidence type="ECO:0000313" key="2">
    <source>
        <dbReference type="Proteomes" id="UP000525298"/>
    </source>
</evidence>
<comment type="caution">
    <text evidence="1">The sequence shown here is derived from an EMBL/GenBank/DDBJ whole genome shotgun (WGS) entry which is preliminary data.</text>
</comment>
<gene>
    <name evidence="1" type="ORF">HNR65_002954</name>
</gene>
<dbReference type="Proteomes" id="UP000525298">
    <property type="component" value="Unassembled WGS sequence"/>
</dbReference>
<reference evidence="1 2" key="1">
    <citation type="submission" date="2020-07" db="EMBL/GenBank/DDBJ databases">
        <title>Genomic Encyclopedia of Type Strains, Phase IV (KMG-IV): sequencing the most valuable type-strain genomes for metagenomic binning, comparative biology and taxonomic classification.</title>
        <authorList>
            <person name="Goeker M."/>
        </authorList>
    </citation>
    <scope>NUCLEOTIDE SEQUENCE [LARGE SCALE GENOMIC DNA]</scope>
    <source>
        <strain evidence="1 2">DSM 17721</strain>
    </source>
</reference>
<protein>
    <submittedName>
        <fullName evidence="1">Putative hotdog family 3-hydroxylacyl-ACP dehydratase</fullName>
    </submittedName>
</protein>
<keyword evidence="2" id="KW-1185">Reference proteome</keyword>
<sequence length="142" mass="15604">MSQDLSDTEKYLIQRDAMKLVDSIVAADAQKAVARSKISAGWPMQMDGYVHPVVLIELVAQTSGIQIRWRELEKDPASHSGGGFIVGIKDAEFFCPQIPLNAEVETCAVKVAKHMNYAEFEGTCTMNGQTLGRSFIQVLRTG</sequence>
<dbReference type="SUPFAM" id="SSF54637">
    <property type="entry name" value="Thioesterase/thiol ester dehydrase-isomerase"/>
    <property type="match status" value="1"/>
</dbReference>
<dbReference type="EMBL" id="JACDUS010000011">
    <property type="protein sequence ID" value="MBA2882600.1"/>
    <property type="molecule type" value="Genomic_DNA"/>
</dbReference>
<dbReference type="AlphaFoldDB" id="A0A7W0CBC1"/>
<dbReference type="RefSeq" id="WP_181552233.1">
    <property type="nucleotide sequence ID" value="NZ_JACDUS010000011.1"/>
</dbReference>